<dbReference type="Pfam" id="PF01656">
    <property type="entry name" value="CbiA"/>
    <property type="match status" value="1"/>
</dbReference>
<dbReference type="InterPro" id="IPR027417">
    <property type="entry name" value="P-loop_NTPase"/>
</dbReference>
<evidence type="ECO:0000313" key="3">
    <source>
        <dbReference type="Proteomes" id="UP000019486"/>
    </source>
</evidence>
<feature type="domain" description="CobQ/CobB/MinD/ParA nucleotide binding" evidence="1">
    <location>
        <begin position="24"/>
        <end position="192"/>
    </location>
</feature>
<dbReference type="CDD" id="cd02042">
    <property type="entry name" value="ParAB_family"/>
    <property type="match status" value="1"/>
</dbReference>
<proteinExistence type="predicted"/>
<evidence type="ECO:0000313" key="2">
    <source>
        <dbReference type="EMBL" id="EWY40946.1"/>
    </source>
</evidence>
<dbReference type="EMBL" id="AVFL01000006">
    <property type="protein sequence ID" value="EWY40946.1"/>
    <property type="molecule type" value="Genomic_DNA"/>
</dbReference>
<name>W9H858_9PROT</name>
<comment type="caution">
    <text evidence="2">The sequence shown here is derived from an EMBL/GenBank/DDBJ whole genome shotgun (WGS) entry which is preliminary data.</text>
</comment>
<dbReference type="AlphaFoldDB" id="W9H858"/>
<dbReference type="Gene3D" id="3.40.50.300">
    <property type="entry name" value="P-loop containing nucleotide triphosphate hydrolases"/>
    <property type="match status" value="1"/>
</dbReference>
<dbReference type="PANTHER" id="PTHR13696:SF96">
    <property type="entry name" value="COBQ_COBB_MIND_PARA NUCLEOTIDE BINDING DOMAIN-CONTAINING PROTEIN"/>
    <property type="match status" value="1"/>
</dbReference>
<gene>
    <name evidence="2" type="ORF">N825_33990</name>
</gene>
<dbReference type="OrthoDB" id="7331108at2"/>
<sequence length="227" mass="25020">MVSRNRTAKIQTLPSSERHYKIVLITSPKGGVSKTSTARNLAVAAAMDGARVATMDLDPQATLTRWWGKRPEEGVIQIQHHSASIIDAINALKEVKDVDLLIIDTPTSVEEYIDDMKRLILAADFILVPVGHTGDDLESVQPWMGLIRQLGKRAAYLLAKVNRRTSSFIQAKHELVETGELCPIEIPSFEDVHVLGRKGLGVAEVSSAKGGTEFTGVWKYVRHQLES</sequence>
<dbReference type="STRING" id="1385369.N825_33990"/>
<dbReference type="Proteomes" id="UP000019486">
    <property type="component" value="Unassembled WGS sequence"/>
</dbReference>
<keyword evidence="3" id="KW-1185">Reference proteome</keyword>
<organism evidence="2 3">
    <name type="scientific">Skermanella stibiiresistens SB22</name>
    <dbReference type="NCBI Taxonomy" id="1385369"/>
    <lineage>
        <taxon>Bacteria</taxon>
        <taxon>Pseudomonadati</taxon>
        <taxon>Pseudomonadota</taxon>
        <taxon>Alphaproteobacteria</taxon>
        <taxon>Rhodospirillales</taxon>
        <taxon>Azospirillaceae</taxon>
        <taxon>Skermanella</taxon>
    </lineage>
</organism>
<dbReference type="InterPro" id="IPR050678">
    <property type="entry name" value="DNA_Partitioning_ATPase"/>
</dbReference>
<dbReference type="RefSeq" id="WP_051511985.1">
    <property type="nucleotide sequence ID" value="NZ_AVFL01000006.1"/>
</dbReference>
<reference evidence="2 3" key="1">
    <citation type="submission" date="2013-08" db="EMBL/GenBank/DDBJ databases">
        <title>The genome sequence of Skermanella stibiiresistens.</title>
        <authorList>
            <person name="Zhu W."/>
            <person name="Wang G."/>
        </authorList>
    </citation>
    <scope>NUCLEOTIDE SEQUENCE [LARGE SCALE GENOMIC DNA]</scope>
    <source>
        <strain evidence="2 3">SB22</strain>
    </source>
</reference>
<dbReference type="SUPFAM" id="SSF52540">
    <property type="entry name" value="P-loop containing nucleoside triphosphate hydrolases"/>
    <property type="match status" value="1"/>
</dbReference>
<dbReference type="InterPro" id="IPR002586">
    <property type="entry name" value="CobQ/CobB/MinD/ParA_Nub-bd_dom"/>
</dbReference>
<protein>
    <recommendedName>
        <fullName evidence="1">CobQ/CobB/MinD/ParA nucleotide binding domain-containing protein</fullName>
    </recommendedName>
</protein>
<accession>W9H858</accession>
<dbReference type="PANTHER" id="PTHR13696">
    <property type="entry name" value="P-LOOP CONTAINING NUCLEOSIDE TRIPHOSPHATE HYDROLASE"/>
    <property type="match status" value="1"/>
</dbReference>
<evidence type="ECO:0000259" key="1">
    <source>
        <dbReference type="Pfam" id="PF01656"/>
    </source>
</evidence>
<dbReference type="PIRSF" id="PIRSF009320">
    <property type="entry name" value="Nuc_binding_HP_1000"/>
    <property type="match status" value="1"/>
</dbReference>